<reference evidence="2" key="1">
    <citation type="submission" date="2016-03" db="EMBL/GenBank/DDBJ databases">
        <title>Gut transcriptome analysis on engorged females of Ornithodoros mimon (Acari: Argasidae) and phylogenetic inferences of soft ticks.</title>
        <authorList>
            <person name="Landulfo G.A."/>
            <person name="Giovanni D."/>
            <person name="Carvalho E."/>
            <person name="Junqueira-de-Azevedo I."/>
            <person name="Patane J."/>
            <person name="Mendoca R."/>
            <person name="Barros-Battesti D."/>
        </authorList>
    </citation>
    <scope>NUCLEOTIDE SEQUENCE</scope>
    <source>
        <strain evidence="2">Females</strain>
        <tissue evidence="2">Gut</tissue>
    </source>
</reference>
<dbReference type="AlphaFoldDB" id="A0A147B6I3"/>
<proteinExistence type="predicted"/>
<dbReference type="GO" id="GO:0005802">
    <property type="term" value="C:trans-Golgi network"/>
    <property type="evidence" value="ECO:0007669"/>
    <property type="project" value="TreeGrafter"/>
</dbReference>
<protein>
    <submittedName>
        <fullName evidence="2">Protein brunelleschi like</fullName>
    </submittedName>
</protein>
<dbReference type="Pfam" id="PF26283">
    <property type="entry name" value="Ig_TRAPPC9-Trs120_4th"/>
    <property type="match status" value="1"/>
</dbReference>
<dbReference type="InterPro" id="IPR058568">
    <property type="entry name" value="Ig_TRAPPC9_Trs120_4th"/>
</dbReference>
<evidence type="ECO:0000313" key="2">
    <source>
        <dbReference type="EMBL" id="JAR86371.1"/>
    </source>
</evidence>
<dbReference type="EMBL" id="GEIB01002134">
    <property type="protein sequence ID" value="JAR86371.1"/>
    <property type="molecule type" value="Transcribed_RNA"/>
</dbReference>
<dbReference type="InterPro" id="IPR013935">
    <property type="entry name" value="Trs120_TRAPPC9"/>
</dbReference>
<feature type="domain" description="Trs120/TRAPPC9 fourth Ig-like" evidence="1">
    <location>
        <begin position="20"/>
        <end position="141"/>
    </location>
</feature>
<organism evidence="2">
    <name type="scientific">Alectorobius mimon</name>
    <dbReference type="NCBI Taxonomy" id="360319"/>
    <lineage>
        <taxon>Eukaryota</taxon>
        <taxon>Metazoa</taxon>
        <taxon>Ecdysozoa</taxon>
        <taxon>Arthropoda</taxon>
        <taxon>Chelicerata</taxon>
        <taxon>Arachnida</taxon>
        <taxon>Acari</taxon>
        <taxon>Parasitiformes</taxon>
        <taxon>Ixodida</taxon>
        <taxon>Ixodoidea</taxon>
        <taxon>Argasidae</taxon>
        <taxon>Ornithodorinae</taxon>
        <taxon>Alectorobius</taxon>
    </lineage>
</organism>
<evidence type="ECO:0000259" key="1">
    <source>
        <dbReference type="Pfam" id="PF26283"/>
    </source>
</evidence>
<sequence>AQIIWTPRMLDSLLLSPLNWDVRINGRPYRVEEEYVCSVGEPLSLAMVISNSSEVPLRKLYLSVVGYQDQQNGHLSYRLDSKCALVGNDKLFIPELGPDKWYEHDFSLVFFLTGSYKLELTCTTFDAQSLAWLTALMENNVEPSHIWKCCIQVTILQHN</sequence>
<dbReference type="PANTHER" id="PTHR21512:SF5">
    <property type="entry name" value="TRAFFICKING PROTEIN PARTICLE COMPLEX SUBUNIT 9"/>
    <property type="match status" value="1"/>
</dbReference>
<name>A0A147B6I3_9ACAR</name>
<feature type="non-terminal residue" evidence="2">
    <location>
        <position position="1"/>
    </location>
</feature>
<accession>A0A147B6I3</accession>
<dbReference type="PANTHER" id="PTHR21512">
    <property type="entry name" value="TRAFFICKING PROTEIN PARTICLE COMPLEX SUBUNIT 9"/>
    <property type="match status" value="1"/>
</dbReference>